<keyword evidence="3" id="KW-1185">Reference proteome</keyword>
<dbReference type="PANTHER" id="PTHR43358">
    <property type="entry name" value="ALPHA/BETA-HYDROLASE"/>
    <property type="match status" value="1"/>
</dbReference>
<dbReference type="EMBL" id="JBHLTR010000004">
    <property type="protein sequence ID" value="MFC0558237.1"/>
    <property type="molecule type" value="Genomic_DNA"/>
</dbReference>
<dbReference type="SUPFAM" id="SSF53474">
    <property type="entry name" value="alpha/beta-Hydrolases"/>
    <property type="match status" value="1"/>
</dbReference>
<dbReference type="Pfam" id="PF00326">
    <property type="entry name" value="Peptidase_S9"/>
    <property type="match status" value="1"/>
</dbReference>
<dbReference type="InterPro" id="IPR029058">
    <property type="entry name" value="AB_hydrolase_fold"/>
</dbReference>
<dbReference type="InterPro" id="IPR001375">
    <property type="entry name" value="Peptidase_S9_cat"/>
</dbReference>
<gene>
    <name evidence="2" type="ORF">ACFFH4_04140</name>
</gene>
<dbReference type="PANTHER" id="PTHR43358:SF4">
    <property type="entry name" value="ALPHA_BETA HYDROLASE FOLD-1 DOMAIN-CONTAINING PROTEIN"/>
    <property type="match status" value="1"/>
</dbReference>
<evidence type="ECO:0000259" key="1">
    <source>
        <dbReference type="Pfam" id="PF00326"/>
    </source>
</evidence>
<keyword evidence="2" id="KW-0378">Hydrolase</keyword>
<name>A0ABV6NBU4_9BACI</name>
<proteinExistence type="predicted"/>
<evidence type="ECO:0000313" key="3">
    <source>
        <dbReference type="Proteomes" id="UP001589833"/>
    </source>
</evidence>
<comment type="caution">
    <text evidence="2">The sequence shown here is derived from an EMBL/GenBank/DDBJ whole genome shotgun (WGS) entry which is preliminary data.</text>
</comment>
<dbReference type="RefSeq" id="WP_273841345.1">
    <property type="nucleotide sequence ID" value="NZ_JAQQWT010000003.1"/>
</dbReference>
<dbReference type="GO" id="GO:0016787">
    <property type="term" value="F:hydrolase activity"/>
    <property type="evidence" value="ECO:0007669"/>
    <property type="project" value="UniProtKB-KW"/>
</dbReference>
<reference evidence="2 3" key="1">
    <citation type="submission" date="2024-09" db="EMBL/GenBank/DDBJ databases">
        <authorList>
            <person name="Sun Q."/>
            <person name="Mori K."/>
        </authorList>
    </citation>
    <scope>NUCLEOTIDE SEQUENCE [LARGE SCALE GENOMIC DNA]</scope>
    <source>
        <strain evidence="2 3">NCAIM B.02301</strain>
    </source>
</reference>
<sequence>MTSGESLPDQVKAVVADCGYTSCEEVLKYQLKRMYHLPSFPLLQSTSLLTKVKAGFSFKEASAIEQVKKAEVPILYIHGKEDLFVPTDMVYELYEKTNSEKELLLVPEATHGEAYVVNKEVYESKIQEFFSKYVKTGR</sequence>
<accession>A0ABV6NBU4</accession>
<feature type="domain" description="Peptidase S9 prolyl oligopeptidase catalytic" evidence="1">
    <location>
        <begin position="49"/>
        <end position="135"/>
    </location>
</feature>
<protein>
    <submittedName>
        <fullName evidence="2">Alpha/beta hydrolase</fullName>
    </submittedName>
</protein>
<dbReference type="Proteomes" id="UP001589833">
    <property type="component" value="Unassembled WGS sequence"/>
</dbReference>
<evidence type="ECO:0000313" key="2">
    <source>
        <dbReference type="EMBL" id="MFC0558237.1"/>
    </source>
</evidence>
<organism evidence="2 3">
    <name type="scientific">Halalkalibacter alkalisediminis</name>
    <dbReference type="NCBI Taxonomy" id="935616"/>
    <lineage>
        <taxon>Bacteria</taxon>
        <taxon>Bacillati</taxon>
        <taxon>Bacillota</taxon>
        <taxon>Bacilli</taxon>
        <taxon>Bacillales</taxon>
        <taxon>Bacillaceae</taxon>
        <taxon>Halalkalibacter</taxon>
    </lineage>
</organism>
<dbReference type="InterPro" id="IPR052920">
    <property type="entry name" value="DNA-binding_regulatory"/>
</dbReference>
<dbReference type="Gene3D" id="3.40.50.1820">
    <property type="entry name" value="alpha/beta hydrolase"/>
    <property type="match status" value="1"/>
</dbReference>